<name>A0A218VYM6_PUNGR</name>
<dbReference type="Pfam" id="PF03134">
    <property type="entry name" value="TB2_DP1_HVA22"/>
    <property type="match status" value="1"/>
</dbReference>
<comment type="caution">
    <text evidence="3">The sequence shown here is derived from an EMBL/GenBank/DDBJ whole genome shotgun (WGS) entry which is preliminary data.</text>
</comment>
<keyword evidence="1" id="KW-0812">Transmembrane</keyword>
<dbReference type="GO" id="GO:0016020">
    <property type="term" value="C:membrane"/>
    <property type="evidence" value="ECO:0007669"/>
    <property type="project" value="UniProtKB-SubCell"/>
</dbReference>
<feature type="transmembrane region" description="Helical" evidence="1">
    <location>
        <begin position="12"/>
        <end position="32"/>
    </location>
</feature>
<feature type="transmembrane region" description="Helical" evidence="1">
    <location>
        <begin position="44"/>
        <end position="63"/>
    </location>
</feature>
<feature type="compositionally biased region" description="Low complexity" evidence="2">
    <location>
        <begin position="148"/>
        <end position="165"/>
    </location>
</feature>
<organism evidence="3 4">
    <name type="scientific">Punica granatum</name>
    <name type="common">Pomegranate</name>
    <dbReference type="NCBI Taxonomy" id="22663"/>
    <lineage>
        <taxon>Eukaryota</taxon>
        <taxon>Viridiplantae</taxon>
        <taxon>Streptophyta</taxon>
        <taxon>Embryophyta</taxon>
        <taxon>Tracheophyta</taxon>
        <taxon>Spermatophyta</taxon>
        <taxon>Magnoliopsida</taxon>
        <taxon>eudicotyledons</taxon>
        <taxon>Gunneridae</taxon>
        <taxon>Pentapetalae</taxon>
        <taxon>rosids</taxon>
        <taxon>malvids</taxon>
        <taxon>Myrtales</taxon>
        <taxon>Lythraceae</taxon>
        <taxon>Punica</taxon>
    </lineage>
</organism>
<keyword evidence="1" id="KW-0472">Membrane</keyword>
<evidence type="ECO:0000313" key="4">
    <source>
        <dbReference type="Proteomes" id="UP000197138"/>
    </source>
</evidence>
<reference evidence="4" key="1">
    <citation type="journal article" date="2017" name="Plant J.">
        <title>The pomegranate (Punica granatum L.) genome and the genomics of punicalagin biosynthesis.</title>
        <authorList>
            <person name="Qin G."/>
            <person name="Xu C."/>
            <person name="Ming R."/>
            <person name="Tang H."/>
            <person name="Guyot R."/>
            <person name="Kramer E.M."/>
            <person name="Hu Y."/>
            <person name="Yi X."/>
            <person name="Qi Y."/>
            <person name="Xu X."/>
            <person name="Gao Z."/>
            <person name="Pan H."/>
            <person name="Jian J."/>
            <person name="Tian Y."/>
            <person name="Yue Z."/>
            <person name="Xu Y."/>
        </authorList>
    </citation>
    <scope>NUCLEOTIDE SEQUENCE [LARGE SCALE GENOMIC DNA]</scope>
    <source>
        <strain evidence="4">cv. Dabenzi</strain>
    </source>
</reference>
<evidence type="ECO:0000313" key="3">
    <source>
        <dbReference type="EMBL" id="OWM65506.1"/>
    </source>
</evidence>
<dbReference type="Proteomes" id="UP000197138">
    <property type="component" value="Unassembled WGS sequence"/>
</dbReference>
<dbReference type="EMBL" id="MTKT01005615">
    <property type="protein sequence ID" value="OWM65506.1"/>
    <property type="molecule type" value="Genomic_DNA"/>
</dbReference>
<sequence length="165" mass="18604">MGRFWTLLTYVHSLAGPVLMLLYPLYASVMAIESPSKLDDQQWLAYWILYSFLTLLEMLLHPLLEWIPIWYDVKLVFVAWLVLPQFKGAAFLYEKFVREKLIKRREGAGAGAAQSPKSTSVSRNSSSSSSNGKSKKKFVDFISTKKVSQSASPLFSSPLLSSLMS</sequence>
<keyword evidence="1" id="KW-1133">Transmembrane helix</keyword>
<comment type="similarity">
    <text evidence="1">Belongs to the DP1 family.</text>
</comment>
<gene>
    <name evidence="3" type="ORF">CDL15_Pgr009096</name>
</gene>
<dbReference type="PANTHER" id="PTHR12300">
    <property type="entry name" value="HVA22-LIKE PROTEINS"/>
    <property type="match status" value="1"/>
</dbReference>
<dbReference type="InterPro" id="IPR004345">
    <property type="entry name" value="TB2_DP1_HVA22"/>
</dbReference>
<dbReference type="PANTHER" id="PTHR12300:SF139">
    <property type="entry name" value="HVA22-LIKE PROTEIN E"/>
    <property type="match status" value="1"/>
</dbReference>
<feature type="transmembrane region" description="Helical" evidence="1">
    <location>
        <begin position="75"/>
        <end position="93"/>
    </location>
</feature>
<feature type="region of interest" description="Disordered" evidence="2">
    <location>
        <begin position="106"/>
        <end position="165"/>
    </location>
</feature>
<comment type="subcellular location">
    <subcellularLocation>
        <location evidence="1">Membrane</location>
        <topology evidence="1">Multi-pass membrane protein</topology>
    </subcellularLocation>
</comment>
<accession>A0A218VYM6</accession>
<evidence type="ECO:0000256" key="1">
    <source>
        <dbReference type="RuleBase" id="RU362006"/>
    </source>
</evidence>
<protein>
    <recommendedName>
        <fullName evidence="1">HVA22-like protein</fullName>
    </recommendedName>
</protein>
<proteinExistence type="inferred from homology"/>
<evidence type="ECO:0000256" key="2">
    <source>
        <dbReference type="SAM" id="MobiDB-lite"/>
    </source>
</evidence>
<feature type="compositionally biased region" description="Low complexity" evidence="2">
    <location>
        <begin position="115"/>
        <end position="132"/>
    </location>
</feature>
<dbReference type="AlphaFoldDB" id="A0A218VYM6"/>